<keyword evidence="2 3" id="KW-0009">Actin-binding</keyword>
<comment type="function">
    <text evidence="3">F-actin-capping proteins bind in a Ca(2+)-independent manner to the fast growing ends of actin filaments (barbed end) thereby blocking the exchange of subunits at these ends. Unlike other capping proteins (such as gelsolin and severin), these proteins do not sever actin filaments.</text>
</comment>
<keyword evidence="1 3" id="KW-0117">Actin capping</keyword>
<dbReference type="GO" id="GO:0051016">
    <property type="term" value="P:barbed-end actin filament capping"/>
    <property type="evidence" value="ECO:0000318"/>
    <property type="project" value="GO_Central"/>
</dbReference>
<dbReference type="GO" id="GO:0030863">
    <property type="term" value="C:cortical cytoskeleton"/>
    <property type="evidence" value="ECO:0000318"/>
    <property type="project" value="GO_Central"/>
</dbReference>
<dbReference type="Pfam" id="PF01267">
    <property type="entry name" value="F-actin_cap_A"/>
    <property type="match status" value="1"/>
</dbReference>
<evidence type="ECO:0000256" key="1">
    <source>
        <dbReference type="ARBA" id="ARBA00022467"/>
    </source>
</evidence>
<reference evidence="4" key="2">
    <citation type="journal article" date="2007" name="Science">
        <title>Draft genome sequence of the sexually transmitted pathogen Trichomonas vaginalis.</title>
        <authorList>
            <person name="Carlton J.M."/>
            <person name="Hirt R.P."/>
            <person name="Silva J.C."/>
            <person name="Delcher A.L."/>
            <person name="Schatz M."/>
            <person name="Zhao Q."/>
            <person name="Wortman J.R."/>
            <person name="Bidwell S.L."/>
            <person name="Alsmark U.C.M."/>
            <person name="Besteiro S."/>
            <person name="Sicheritz-Ponten T."/>
            <person name="Noel C.J."/>
            <person name="Dacks J.B."/>
            <person name="Foster P.G."/>
            <person name="Simillion C."/>
            <person name="Van de Peer Y."/>
            <person name="Miranda-Saavedra D."/>
            <person name="Barton G.J."/>
            <person name="Westrop G.D."/>
            <person name="Mueller S."/>
            <person name="Dessi D."/>
            <person name="Fiori P.L."/>
            <person name="Ren Q."/>
            <person name="Paulsen I."/>
            <person name="Zhang H."/>
            <person name="Bastida-Corcuera F.D."/>
            <person name="Simoes-Barbosa A."/>
            <person name="Brown M.T."/>
            <person name="Hayes R.D."/>
            <person name="Mukherjee M."/>
            <person name="Okumura C.Y."/>
            <person name="Schneider R."/>
            <person name="Smith A.J."/>
            <person name="Vanacova S."/>
            <person name="Villalvazo M."/>
            <person name="Haas B.J."/>
            <person name="Pertea M."/>
            <person name="Feldblyum T.V."/>
            <person name="Utterback T.R."/>
            <person name="Shu C.L."/>
            <person name="Osoegawa K."/>
            <person name="de Jong P.J."/>
            <person name="Hrdy I."/>
            <person name="Horvathova L."/>
            <person name="Zubacova Z."/>
            <person name="Dolezal P."/>
            <person name="Malik S.B."/>
            <person name="Logsdon J.M. Jr."/>
            <person name="Henze K."/>
            <person name="Gupta A."/>
            <person name="Wang C.C."/>
            <person name="Dunne R.L."/>
            <person name="Upcroft J.A."/>
            <person name="Upcroft P."/>
            <person name="White O."/>
            <person name="Salzberg S.L."/>
            <person name="Tang P."/>
            <person name="Chiu C.-H."/>
            <person name="Lee Y.-S."/>
            <person name="Embley T.M."/>
            <person name="Coombs G.H."/>
            <person name="Mottram J.C."/>
            <person name="Tachezy J."/>
            <person name="Fraser-Liggett C.M."/>
            <person name="Johnson P.J."/>
        </authorList>
    </citation>
    <scope>NUCLEOTIDE SEQUENCE [LARGE SCALE GENOMIC DNA]</scope>
    <source>
        <strain evidence="4">G3</strain>
    </source>
</reference>
<comment type="subunit">
    <text evidence="3">Heterodimer of an alpha and a beta subunit.</text>
</comment>
<dbReference type="SMR" id="A2FE30"/>
<proteinExistence type="inferred from homology"/>
<sequence length="261" mass="29113">MSESENIKIIKTFLANAPPGEYEQCTAALRSIVNDEDLINRARSETLKTWAEEECIVVDVEDHKVIICKEACQRDGIYVDPVTSSLITYDFESRIATPIGDQANMSDFAKELQEELTAYAKNAYKENAAAGVYDTNNGIVIVLRGSSISLKNFRTGKTVAKYTLSKSGSLEGKIVSIQHFFEKGNAVCQHDGDCNTTCSFGDAKSVVKAIRTFEDEWLADYKTTLEKIGTNVLFQLRRKFPYSKQKINWQQEITVGGGMKC</sequence>
<dbReference type="VEuPathDB" id="TrichDB:TVAGG3_0553390"/>
<evidence type="ECO:0000256" key="2">
    <source>
        <dbReference type="ARBA" id="ARBA00023203"/>
    </source>
</evidence>
<evidence type="ECO:0000313" key="4">
    <source>
        <dbReference type="EMBL" id="EAX96858.1"/>
    </source>
</evidence>
<name>A2FE30_TRIV3</name>
<dbReference type="SUPFAM" id="SSF90096">
    <property type="entry name" value="Subunits of heterodimeric actin filament capping protein Capz"/>
    <property type="match status" value="1"/>
</dbReference>
<dbReference type="InterPro" id="IPR042489">
    <property type="entry name" value="CapZ_alpha_1"/>
</dbReference>
<dbReference type="InterPro" id="IPR042276">
    <property type="entry name" value="CapZ_alpha/beta_2"/>
</dbReference>
<evidence type="ECO:0000256" key="3">
    <source>
        <dbReference type="RuleBase" id="RU365077"/>
    </source>
</evidence>
<organism evidence="4 6">
    <name type="scientific">Trichomonas vaginalis (strain ATCC PRA-98 / G3)</name>
    <dbReference type="NCBI Taxonomy" id="412133"/>
    <lineage>
        <taxon>Eukaryota</taxon>
        <taxon>Metamonada</taxon>
        <taxon>Parabasalia</taxon>
        <taxon>Trichomonadida</taxon>
        <taxon>Trichomonadidae</taxon>
        <taxon>Trichomonas</taxon>
    </lineage>
</organism>
<dbReference type="EMBL" id="DS113741">
    <property type="protein sequence ID" value="EAX96858.1"/>
    <property type="molecule type" value="Genomic_DNA"/>
</dbReference>
<evidence type="ECO:0000313" key="5">
    <source>
        <dbReference type="EMBL" id="EAX96859.1"/>
    </source>
</evidence>
<dbReference type="Gene3D" id="3.30.1140.60">
    <property type="entry name" value="F-actin capping protein, alpha subunit"/>
    <property type="match status" value="1"/>
</dbReference>
<dbReference type="VEuPathDB" id="TrichDB:TVAGG3_0553380"/>
<dbReference type="OrthoDB" id="340550at2759"/>
<dbReference type="FunCoup" id="A2FE30">
    <property type="interactions" value="319"/>
</dbReference>
<dbReference type="GO" id="GO:0051015">
    <property type="term" value="F:actin filament binding"/>
    <property type="evidence" value="ECO:0000318"/>
    <property type="project" value="GO_Central"/>
</dbReference>
<dbReference type="RefSeq" id="XP_001309788.1">
    <property type="nucleotide sequence ID" value="XM_001309787.1"/>
</dbReference>
<dbReference type="AlphaFoldDB" id="A2FE30"/>
<dbReference type="PANTHER" id="PTHR10653">
    <property type="entry name" value="F-ACTIN-CAPPING PROTEIN SUBUNIT ALPHA"/>
    <property type="match status" value="1"/>
</dbReference>
<dbReference type="eggNOG" id="KOG0836">
    <property type="taxonomic scope" value="Eukaryota"/>
</dbReference>
<dbReference type="RefSeq" id="XP_001309789.1">
    <property type="nucleotide sequence ID" value="XM_001309788.1"/>
</dbReference>
<dbReference type="GO" id="GO:0030036">
    <property type="term" value="P:actin cytoskeleton organization"/>
    <property type="evidence" value="ECO:0000318"/>
    <property type="project" value="GO_Central"/>
</dbReference>
<dbReference type="KEGG" id="tva:4754634"/>
<reference evidence="4" key="1">
    <citation type="submission" date="2006-10" db="EMBL/GenBank/DDBJ databases">
        <authorList>
            <person name="Amadeo P."/>
            <person name="Zhao Q."/>
            <person name="Wortman J."/>
            <person name="Fraser-Liggett C."/>
            <person name="Carlton J."/>
        </authorList>
    </citation>
    <scope>NUCLEOTIDE SEQUENCE</scope>
    <source>
        <strain evidence="4">G3</strain>
    </source>
</reference>
<dbReference type="GO" id="GO:0008290">
    <property type="term" value="C:F-actin capping protein complex"/>
    <property type="evidence" value="ECO:0000318"/>
    <property type="project" value="GO_Central"/>
</dbReference>
<accession>A2FE30</accession>
<dbReference type="EMBL" id="DS113741">
    <property type="protein sequence ID" value="EAX96859.1"/>
    <property type="molecule type" value="Genomic_DNA"/>
</dbReference>
<protein>
    <recommendedName>
        <fullName evidence="3">F-actin-capping protein subunit alpha</fullName>
    </recommendedName>
</protein>
<dbReference type="Proteomes" id="UP000001542">
    <property type="component" value="Unassembled WGS sequence"/>
</dbReference>
<dbReference type="InterPro" id="IPR002189">
    <property type="entry name" value="CapZ_alpha"/>
</dbReference>
<evidence type="ECO:0000313" key="6">
    <source>
        <dbReference type="Proteomes" id="UP000001542"/>
    </source>
</evidence>
<dbReference type="OMA" id="QEHFPNA"/>
<gene>
    <name evidence="4" type="ORF">TVAG_470230</name>
    <name evidence="5" type="ORF">TVAG_470240</name>
</gene>
<dbReference type="STRING" id="5722.A2FE30"/>
<dbReference type="KEGG" id="tva:4754635"/>
<dbReference type="InterPro" id="IPR037282">
    <property type="entry name" value="CapZ_alpha/beta"/>
</dbReference>
<keyword evidence="6" id="KW-1185">Reference proteome</keyword>
<dbReference type="VEuPathDB" id="TrichDB:TVAG_470240"/>
<dbReference type="PANTHER" id="PTHR10653:SF0">
    <property type="entry name" value="F-ACTIN-CAPPING PROTEIN SUBUNIT ALPHA"/>
    <property type="match status" value="1"/>
</dbReference>
<comment type="similarity">
    <text evidence="3">Belongs to the F-actin-capping protein alpha subunit family.</text>
</comment>
<dbReference type="Gene3D" id="3.90.1150.210">
    <property type="entry name" value="F-actin capping protein, beta subunit"/>
    <property type="match status" value="1"/>
</dbReference>